<keyword evidence="3" id="KW-1185">Reference proteome</keyword>
<feature type="transmembrane region" description="Helical" evidence="1">
    <location>
        <begin position="150"/>
        <end position="170"/>
    </location>
</feature>
<feature type="transmembrane region" description="Helical" evidence="1">
    <location>
        <begin position="199"/>
        <end position="225"/>
    </location>
</feature>
<name>A0ABS2L5T1_9MICO</name>
<evidence type="ECO:0000313" key="3">
    <source>
        <dbReference type="Proteomes" id="UP000776164"/>
    </source>
</evidence>
<organism evidence="2 3">
    <name type="scientific">Subtercola frigoramans</name>
    <dbReference type="NCBI Taxonomy" id="120298"/>
    <lineage>
        <taxon>Bacteria</taxon>
        <taxon>Bacillati</taxon>
        <taxon>Actinomycetota</taxon>
        <taxon>Actinomycetes</taxon>
        <taxon>Micrococcales</taxon>
        <taxon>Microbacteriaceae</taxon>
        <taxon>Subtercola</taxon>
    </lineage>
</organism>
<feature type="transmembrane region" description="Helical" evidence="1">
    <location>
        <begin position="175"/>
        <end position="193"/>
    </location>
</feature>
<feature type="transmembrane region" description="Helical" evidence="1">
    <location>
        <begin position="28"/>
        <end position="52"/>
    </location>
</feature>
<feature type="transmembrane region" description="Helical" evidence="1">
    <location>
        <begin position="72"/>
        <end position="99"/>
    </location>
</feature>
<evidence type="ECO:0000256" key="1">
    <source>
        <dbReference type="SAM" id="Phobius"/>
    </source>
</evidence>
<sequence length="234" mass="24414">MRPTPATSPAPSIRRPPLGFTRWSPRTAALVAGVALALMAVLGGFGNLGAITPLIVPGDADATARTISLSPTLFLAGVASFTVVALLDVIVAGAFFTLFRPVNPRLSLTAALLRVGYAVLFLVAISRLVVGYSQLSDPTSALATFQSFTTIWVVSLGLFGLSLLVVGYLAYRSGFIARVFGVLLGIAGLGYLADAIAKAAIPGFTAAFAQFTFVGEVALIFWLLIAGRRLPSNR</sequence>
<evidence type="ECO:0000313" key="2">
    <source>
        <dbReference type="EMBL" id="MBM7472455.1"/>
    </source>
</evidence>
<keyword evidence="1" id="KW-0812">Transmembrane</keyword>
<dbReference type="Proteomes" id="UP000776164">
    <property type="component" value="Unassembled WGS sequence"/>
</dbReference>
<dbReference type="InterPro" id="IPR025495">
    <property type="entry name" value="DUF4386"/>
</dbReference>
<keyword evidence="1" id="KW-1133">Transmembrane helix</keyword>
<protein>
    <recommendedName>
        <fullName evidence="4">DUF4386 domain-containing protein</fullName>
    </recommendedName>
</protein>
<keyword evidence="1" id="KW-0472">Membrane</keyword>
<dbReference type="EMBL" id="JAFBBU010000001">
    <property type="protein sequence ID" value="MBM7472455.1"/>
    <property type="molecule type" value="Genomic_DNA"/>
</dbReference>
<feature type="transmembrane region" description="Helical" evidence="1">
    <location>
        <begin position="111"/>
        <end position="130"/>
    </location>
</feature>
<accession>A0ABS2L5T1</accession>
<evidence type="ECO:0008006" key="4">
    <source>
        <dbReference type="Google" id="ProtNLM"/>
    </source>
</evidence>
<dbReference type="RefSeq" id="WP_205109219.1">
    <property type="nucleotide sequence ID" value="NZ_BAAAHT010000013.1"/>
</dbReference>
<dbReference type="Pfam" id="PF14329">
    <property type="entry name" value="DUF4386"/>
    <property type="match status" value="1"/>
</dbReference>
<proteinExistence type="predicted"/>
<reference evidence="2 3" key="1">
    <citation type="submission" date="2021-01" db="EMBL/GenBank/DDBJ databases">
        <title>Sequencing the genomes of 1000 actinobacteria strains.</title>
        <authorList>
            <person name="Klenk H.-P."/>
        </authorList>
    </citation>
    <scope>NUCLEOTIDE SEQUENCE [LARGE SCALE GENOMIC DNA]</scope>
    <source>
        <strain evidence="2 3">DSM 13057</strain>
    </source>
</reference>
<gene>
    <name evidence="2" type="ORF">JOE66_002089</name>
</gene>
<comment type="caution">
    <text evidence="2">The sequence shown here is derived from an EMBL/GenBank/DDBJ whole genome shotgun (WGS) entry which is preliminary data.</text>
</comment>